<dbReference type="Gene3D" id="3.30.710.10">
    <property type="entry name" value="Potassium Channel Kv1.1, Chain A"/>
    <property type="match status" value="1"/>
</dbReference>
<evidence type="ECO:0000313" key="4">
    <source>
        <dbReference type="Proteomes" id="UP000799779"/>
    </source>
</evidence>
<dbReference type="OrthoDB" id="194443at2759"/>
<dbReference type="CDD" id="cd18186">
    <property type="entry name" value="BTB_POZ_ZBTB_KLHL-like"/>
    <property type="match status" value="1"/>
</dbReference>
<dbReference type="SUPFAM" id="SSF54695">
    <property type="entry name" value="POZ domain"/>
    <property type="match status" value="1"/>
</dbReference>
<evidence type="ECO:0000313" key="3">
    <source>
        <dbReference type="EMBL" id="KAF2002694.1"/>
    </source>
</evidence>
<dbReference type="Pfam" id="PF00651">
    <property type="entry name" value="BTB"/>
    <property type="match status" value="1"/>
</dbReference>
<dbReference type="SMART" id="SM00225">
    <property type="entry name" value="BTB"/>
    <property type="match status" value="1"/>
</dbReference>
<proteinExistence type="predicted"/>
<protein>
    <recommendedName>
        <fullName evidence="2">BTB domain-containing protein</fullName>
    </recommendedName>
</protein>
<evidence type="ECO:0000256" key="1">
    <source>
        <dbReference type="SAM" id="MobiDB-lite"/>
    </source>
</evidence>
<accession>A0A6A5WP81</accession>
<feature type="domain" description="BTB" evidence="2">
    <location>
        <begin position="20"/>
        <end position="89"/>
    </location>
</feature>
<sequence length="230" mass="25589">MASPTSSQSTEPPSFAEILADPTILVKVGPDAHEYHIHPRLLKYSSGYFSGALSSPVFKEAEGGVVPLSDIDPNHFNGFVSWLYNGNTEEVGSPLDLIHWYVVADRLLVPRMKNEVFDQLYEVHQKDPPLYEGVTFAFDNLPETDPLLKLLVDSHCINWTGPEIDKKYETASSIADLPASFLYRVMVETFRIKQESPPKEFPPQSKYTVESASLSTPPSSLLSSFINAPT</sequence>
<dbReference type="InterPro" id="IPR000210">
    <property type="entry name" value="BTB/POZ_dom"/>
</dbReference>
<dbReference type="InterPro" id="IPR011333">
    <property type="entry name" value="SKP1/BTB/POZ_sf"/>
</dbReference>
<feature type="region of interest" description="Disordered" evidence="1">
    <location>
        <begin position="196"/>
        <end position="230"/>
    </location>
</feature>
<dbReference type="PANTHER" id="PTHR47843:SF2">
    <property type="entry name" value="BTB DOMAIN-CONTAINING PROTEIN"/>
    <property type="match status" value="1"/>
</dbReference>
<gene>
    <name evidence="3" type="ORF">P154DRAFT_488166</name>
</gene>
<evidence type="ECO:0000259" key="2">
    <source>
        <dbReference type="PROSITE" id="PS50097"/>
    </source>
</evidence>
<organism evidence="3 4">
    <name type="scientific">Amniculicola lignicola CBS 123094</name>
    <dbReference type="NCBI Taxonomy" id="1392246"/>
    <lineage>
        <taxon>Eukaryota</taxon>
        <taxon>Fungi</taxon>
        <taxon>Dikarya</taxon>
        <taxon>Ascomycota</taxon>
        <taxon>Pezizomycotina</taxon>
        <taxon>Dothideomycetes</taxon>
        <taxon>Pleosporomycetidae</taxon>
        <taxon>Pleosporales</taxon>
        <taxon>Amniculicolaceae</taxon>
        <taxon>Amniculicola</taxon>
    </lineage>
</organism>
<keyword evidence="4" id="KW-1185">Reference proteome</keyword>
<feature type="compositionally biased region" description="Low complexity" evidence="1">
    <location>
        <begin position="211"/>
        <end position="224"/>
    </location>
</feature>
<dbReference type="AlphaFoldDB" id="A0A6A5WP81"/>
<reference evidence="3" key="1">
    <citation type="journal article" date="2020" name="Stud. Mycol.">
        <title>101 Dothideomycetes genomes: a test case for predicting lifestyles and emergence of pathogens.</title>
        <authorList>
            <person name="Haridas S."/>
            <person name="Albert R."/>
            <person name="Binder M."/>
            <person name="Bloem J."/>
            <person name="Labutti K."/>
            <person name="Salamov A."/>
            <person name="Andreopoulos B."/>
            <person name="Baker S."/>
            <person name="Barry K."/>
            <person name="Bills G."/>
            <person name="Bluhm B."/>
            <person name="Cannon C."/>
            <person name="Castanera R."/>
            <person name="Culley D."/>
            <person name="Daum C."/>
            <person name="Ezra D."/>
            <person name="Gonzalez J."/>
            <person name="Henrissat B."/>
            <person name="Kuo A."/>
            <person name="Liang C."/>
            <person name="Lipzen A."/>
            <person name="Lutzoni F."/>
            <person name="Magnuson J."/>
            <person name="Mondo S."/>
            <person name="Nolan M."/>
            <person name="Ohm R."/>
            <person name="Pangilinan J."/>
            <person name="Park H.-J."/>
            <person name="Ramirez L."/>
            <person name="Alfaro M."/>
            <person name="Sun H."/>
            <person name="Tritt A."/>
            <person name="Yoshinaga Y."/>
            <person name="Zwiers L.-H."/>
            <person name="Turgeon B."/>
            <person name="Goodwin S."/>
            <person name="Spatafora J."/>
            <person name="Crous P."/>
            <person name="Grigoriev I."/>
        </authorList>
    </citation>
    <scope>NUCLEOTIDE SEQUENCE</scope>
    <source>
        <strain evidence="3">CBS 123094</strain>
    </source>
</reference>
<dbReference type="PANTHER" id="PTHR47843">
    <property type="entry name" value="BTB DOMAIN-CONTAINING PROTEIN-RELATED"/>
    <property type="match status" value="1"/>
</dbReference>
<dbReference type="PROSITE" id="PS50097">
    <property type="entry name" value="BTB"/>
    <property type="match status" value="1"/>
</dbReference>
<dbReference type="Proteomes" id="UP000799779">
    <property type="component" value="Unassembled WGS sequence"/>
</dbReference>
<name>A0A6A5WP81_9PLEO</name>
<dbReference type="EMBL" id="ML977576">
    <property type="protein sequence ID" value="KAF2002694.1"/>
    <property type="molecule type" value="Genomic_DNA"/>
</dbReference>